<dbReference type="InterPro" id="IPR014347">
    <property type="entry name" value="Tautomerase/MIF_sf"/>
</dbReference>
<proteinExistence type="predicted"/>
<dbReference type="InterPro" id="IPR037479">
    <property type="entry name" value="Tauto_MSAD"/>
</dbReference>
<dbReference type="PANTHER" id="PTHR38460:SF1">
    <property type="entry name" value="TAUTOMERASE YOLI-RELATED"/>
    <property type="match status" value="1"/>
</dbReference>
<evidence type="ECO:0000313" key="2">
    <source>
        <dbReference type="Proteomes" id="UP000001867"/>
    </source>
</evidence>
<dbReference type="SUPFAM" id="SSF55331">
    <property type="entry name" value="Tautomerase/MIF"/>
    <property type="match status" value="1"/>
</dbReference>
<dbReference type="HOGENOM" id="CLU_148073_0_0_6"/>
<dbReference type="Pfam" id="PF14552">
    <property type="entry name" value="Tautomerase_2"/>
    <property type="match status" value="1"/>
</dbReference>
<protein>
    <submittedName>
        <fullName evidence="1">4-oxalocrotonate tautomerase</fullName>
    </submittedName>
</protein>
<organism evidence="1 2">
    <name type="scientific">Stenotrophomonas maltophilia (strain R551-3)</name>
    <dbReference type="NCBI Taxonomy" id="391008"/>
    <lineage>
        <taxon>Bacteria</taxon>
        <taxon>Pseudomonadati</taxon>
        <taxon>Pseudomonadota</taxon>
        <taxon>Gammaproteobacteria</taxon>
        <taxon>Lysobacterales</taxon>
        <taxon>Lysobacteraceae</taxon>
        <taxon>Stenotrophomonas</taxon>
        <taxon>Stenotrophomonas maltophilia group</taxon>
    </lineage>
</organism>
<dbReference type="Gene3D" id="3.30.429.10">
    <property type="entry name" value="Macrophage Migration Inhibitory Factor"/>
    <property type="match status" value="1"/>
</dbReference>
<dbReference type="RefSeq" id="WP_012509718.1">
    <property type="nucleotide sequence ID" value="NC_011071.1"/>
</dbReference>
<dbReference type="EMBL" id="CP001111">
    <property type="protein sequence ID" value="ACF49867.1"/>
    <property type="molecule type" value="Genomic_DNA"/>
</dbReference>
<accession>B4SSI5</accession>
<dbReference type="STRING" id="391008.Smal_0162"/>
<evidence type="ECO:0000313" key="1">
    <source>
        <dbReference type="EMBL" id="ACF49867.1"/>
    </source>
</evidence>
<dbReference type="AlphaFoldDB" id="B4SSI5"/>
<dbReference type="KEGG" id="smt:Smal_0162"/>
<gene>
    <name evidence="1" type="ordered locus">Smal_0162</name>
</gene>
<dbReference type="PANTHER" id="PTHR38460">
    <property type="entry name" value="TAUTOMERASE YOLI-RELATED"/>
    <property type="match status" value="1"/>
</dbReference>
<dbReference type="OrthoDB" id="9804765at2"/>
<dbReference type="Proteomes" id="UP000001867">
    <property type="component" value="Chromosome"/>
</dbReference>
<reference evidence="1 2" key="1">
    <citation type="submission" date="2008-06" db="EMBL/GenBank/DDBJ databases">
        <title>Complete sequence of Stenotrophomonas maltophilia R551-3.</title>
        <authorList>
            <consortium name="US DOE Joint Genome Institute"/>
            <person name="Lucas S."/>
            <person name="Copeland A."/>
            <person name="Lapidus A."/>
            <person name="Glavina del Rio T."/>
            <person name="Dalin E."/>
            <person name="Tice H."/>
            <person name="Pitluck S."/>
            <person name="Chain P."/>
            <person name="Malfatti S."/>
            <person name="Shin M."/>
            <person name="Vergez L."/>
            <person name="Lang D."/>
            <person name="Schmutz J."/>
            <person name="Larimer F."/>
            <person name="Land M."/>
            <person name="Hauser L."/>
            <person name="Kyrpides N."/>
            <person name="Mikhailova N."/>
            <person name="Taghavi S."/>
            <person name="Monchy S."/>
            <person name="Newman L."/>
            <person name="Vangronsveld J."/>
            <person name="van der Lelie D."/>
            <person name="Richardson P."/>
        </authorList>
    </citation>
    <scope>NUCLEOTIDE SEQUENCE [LARGE SCALE GENOMIC DNA]</scope>
    <source>
        <strain evidence="1 2">R551-3</strain>
    </source>
</reference>
<sequence length="130" mass="14564">MPYARISLHKGRSRDWLAAFSRSLQQSLEEAFDVPPHDCFQVFHQCDPGELVFDPDYAGGPRSEGFVLIHLTAGRVRSAARKQSFYARLVQRLAASPGIRPEDVMIVIGTTSEEDWSFSQGRAQLLEAVD</sequence>
<name>B4SSI5_STRM5</name>
<dbReference type="eggNOG" id="COG1942">
    <property type="taxonomic scope" value="Bacteria"/>
</dbReference>